<protein>
    <submittedName>
        <fullName evidence="1">Uncharacterized protein</fullName>
    </submittedName>
</protein>
<sequence length="48" mass="4837">MSRILLIPVAVLLAAGAVVVGPGEQAPAVPSQTVVTPSTDLGFQHTAR</sequence>
<evidence type="ECO:0000313" key="1">
    <source>
        <dbReference type="EMBL" id="MBL0749778.1"/>
    </source>
</evidence>
<reference evidence="1 2" key="1">
    <citation type="submission" date="2021-01" db="EMBL/GenBank/DDBJ databases">
        <title>Genome seq and assembly of Nocardiodes sp. G10.</title>
        <authorList>
            <person name="Chhetri G."/>
        </authorList>
    </citation>
    <scope>NUCLEOTIDE SEQUENCE [LARGE SCALE GENOMIC DNA]</scope>
    <source>
        <strain evidence="1 2">G10</strain>
    </source>
</reference>
<evidence type="ECO:0000313" key="2">
    <source>
        <dbReference type="Proteomes" id="UP000636918"/>
    </source>
</evidence>
<dbReference type="EMBL" id="JAERSG010000007">
    <property type="protein sequence ID" value="MBL0749778.1"/>
    <property type="molecule type" value="Genomic_DNA"/>
</dbReference>
<organism evidence="1 2">
    <name type="scientific">Nocardioides baculatus</name>
    <dbReference type="NCBI Taxonomy" id="2801337"/>
    <lineage>
        <taxon>Bacteria</taxon>
        <taxon>Bacillati</taxon>
        <taxon>Actinomycetota</taxon>
        <taxon>Actinomycetes</taxon>
        <taxon>Propionibacteriales</taxon>
        <taxon>Nocardioidaceae</taxon>
        <taxon>Nocardioides</taxon>
    </lineage>
</organism>
<dbReference type="RefSeq" id="WP_201940286.1">
    <property type="nucleotide sequence ID" value="NZ_JAERSG010000007.1"/>
</dbReference>
<name>A0ABS1LDK1_9ACTN</name>
<proteinExistence type="predicted"/>
<gene>
    <name evidence="1" type="ORF">JI751_19320</name>
</gene>
<comment type="caution">
    <text evidence="1">The sequence shown here is derived from an EMBL/GenBank/DDBJ whole genome shotgun (WGS) entry which is preliminary data.</text>
</comment>
<dbReference type="Proteomes" id="UP000636918">
    <property type="component" value="Unassembled WGS sequence"/>
</dbReference>
<accession>A0ABS1LDK1</accession>
<keyword evidence="2" id="KW-1185">Reference proteome</keyword>